<dbReference type="AlphaFoldDB" id="A0A7W7ZB90"/>
<feature type="region of interest" description="Disordered" evidence="1">
    <location>
        <begin position="1"/>
        <end position="24"/>
    </location>
</feature>
<organism evidence="2 3">
    <name type="scientific">Granulicella aggregans</name>
    <dbReference type="NCBI Taxonomy" id="474949"/>
    <lineage>
        <taxon>Bacteria</taxon>
        <taxon>Pseudomonadati</taxon>
        <taxon>Acidobacteriota</taxon>
        <taxon>Terriglobia</taxon>
        <taxon>Terriglobales</taxon>
        <taxon>Acidobacteriaceae</taxon>
        <taxon>Granulicella</taxon>
    </lineage>
</organism>
<proteinExistence type="predicted"/>
<dbReference type="Proteomes" id="UP000540989">
    <property type="component" value="Unassembled WGS sequence"/>
</dbReference>
<evidence type="ECO:0000313" key="3">
    <source>
        <dbReference type="Proteomes" id="UP000540989"/>
    </source>
</evidence>
<evidence type="ECO:0000313" key="2">
    <source>
        <dbReference type="EMBL" id="MBB5056710.1"/>
    </source>
</evidence>
<feature type="compositionally biased region" description="Basic and acidic residues" evidence="1">
    <location>
        <begin position="1"/>
        <end position="11"/>
    </location>
</feature>
<reference evidence="2 3" key="1">
    <citation type="submission" date="2020-08" db="EMBL/GenBank/DDBJ databases">
        <title>Genomic Encyclopedia of Type Strains, Phase IV (KMG-V): Genome sequencing to study the core and pangenomes of soil and plant-associated prokaryotes.</title>
        <authorList>
            <person name="Whitman W."/>
        </authorList>
    </citation>
    <scope>NUCLEOTIDE SEQUENCE [LARGE SCALE GENOMIC DNA]</scope>
    <source>
        <strain evidence="2 3">M8UP14</strain>
    </source>
</reference>
<dbReference type="RefSeq" id="WP_184214830.1">
    <property type="nucleotide sequence ID" value="NZ_JACHIP010000002.1"/>
</dbReference>
<protein>
    <submittedName>
        <fullName evidence="2">Uncharacterized protein</fullName>
    </submittedName>
</protein>
<keyword evidence="3" id="KW-1185">Reference proteome</keyword>
<gene>
    <name evidence="2" type="ORF">HDF16_001395</name>
</gene>
<sequence length="124" mass="14039">MERPDPEDKGVLLRPVRSPHGSAEMEVVRPGRTIGDPGQHHCADHATFHADCVVCKRACANFQPYPVRKPKPVARSFGFTDDLTEEKIRALDPKPGNLYADDPEFSLSLSVVRFLLRLIWPFRF</sequence>
<evidence type="ECO:0000256" key="1">
    <source>
        <dbReference type="SAM" id="MobiDB-lite"/>
    </source>
</evidence>
<comment type="caution">
    <text evidence="2">The sequence shown here is derived from an EMBL/GenBank/DDBJ whole genome shotgun (WGS) entry which is preliminary data.</text>
</comment>
<name>A0A7W7ZB90_9BACT</name>
<accession>A0A7W7ZB90</accession>
<dbReference type="EMBL" id="JACHIP010000002">
    <property type="protein sequence ID" value="MBB5056710.1"/>
    <property type="molecule type" value="Genomic_DNA"/>
</dbReference>